<name>X1QZY6_9ZZZZ</name>
<dbReference type="EMBL" id="BARW01010225">
    <property type="protein sequence ID" value="GAI74092.1"/>
    <property type="molecule type" value="Genomic_DNA"/>
</dbReference>
<organism evidence="1">
    <name type="scientific">marine sediment metagenome</name>
    <dbReference type="NCBI Taxonomy" id="412755"/>
    <lineage>
        <taxon>unclassified sequences</taxon>
        <taxon>metagenomes</taxon>
        <taxon>ecological metagenomes</taxon>
    </lineage>
</organism>
<dbReference type="AlphaFoldDB" id="X1QZY6"/>
<gene>
    <name evidence="1" type="ORF">S12H4_20237</name>
</gene>
<reference evidence="1" key="1">
    <citation type="journal article" date="2014" name="Front. Microbiol.">
        <title>High frequency of phylogenetically diverse reductive dehalogenase-homologous genes in deep subseafloor sedimentary metagenomes.</title>
        <authorList>
            <person name="Kawai M."/>
            <person name="Futagami T."/>
            <person name="Toyoda A."/>
            <person name="Takaki Y."/>
            <person name="Nishi S."/>
            <person name="Hori S."/>
            <person name="Arai W."/>
            <person name="Tsubouchi T."/>
            <person name="Morono Y."/>
            <person name="Uchiyama I."/>
            <person name="Ito T."/>
            <person name="Fujiyama A."/>
            <person name="Inagaki F."/>
            <person name="Takami H."/>
        </authorList>
    </citation>
    <scope>NUCLEOTIDE SEQUENCE</scope>
    <source>
        <strain evidence="1">Expedition CK06-06</strain>
    </source>
</reference>
<feature type="non-terminal residue" evidence="1">
    <location>
        <position position="1"/>
    </location>
</feature>
<proteinExistence type="predicted"/>
<evidence type="ECO:0000313" key="1">
    <source>
        <dbReference type="EMBL" id="GAI74092.1"/>
    </source>
</evidence>
<comment type="caution">
    <text evidence="1">The sequence shown here is derived from an EMBL/GenBank/DDBJ whole genome shotgun (WGS) entry which is preliminary data.</text>
</comment>
<sequence length="38" mass="3960">DGSGKKRGLISLNGLVGSPPLRIQVPKYTGGRQVSLLP</sequence>
<accession>X1QZY6</accession>
<protein>
    <submittedName>
        <fullName evidence="1">Uncharacterized protein</fullName>
    </submittedName>
</protein>